<protein>
    <recommendedName>
        <fullName evidence="8">Circadian input-output histidine kinase CikA</fullName>
        <ecNumber evidence="3">2.7.13.3</ecNumber>
    </recommendedName>
</protein>
<dbReference type="Pfam" id="PF00989">
    <property type="entry name" value="PAS"/>
    <property type="match status" value="1"/>
</dbReference>
<dbReference type="EC" id="2.7.13.3" evidence="3"/>
<dbReference type="Pfam" id="PF02518">
    <property type="entry name" value="HATPase_c"/>
    <property type="match status" value="1"/>
</dbReference>
<dbReference type="SMART" id="SM00448">
    <property type="entry name" value="REC"/>
    <property type="match status" value="2"/>
</dbReference>
<evidence type="ECO:0000256" key="9">
    <source>
        <dbReference type="PROSITE-ProRule" id="PRU00169"/>
    </source>
</evidence>
<dbReference type="Gene3D" id="1.10.287.130">
    <property type="match status" value="1"/>
</dbReference>
<dbReference type="GO" id="GO:0006355">
    <property type="term" value="P:regulation of DNA-templated transcription"/>
    <property type="evidence" value="ECO:0007669"/>
    <property type="project" value="InterPro"/>
</dbReference>
<dbReference type="SUPFAM" id="SSF55785">
    <property type="entry name" value="PYP-like sensor domain (PAS domain)"/>
    <property type="match status" value="1"/>
</dbReference>
<dbReference type="SUPFAM" id="SSF55874">
    <property type="entry name" value="ATPase domain of HSP90 chaperone/DNA topoisomerase II/histidine kinase"/>
    <property type="match status" value="1"/>
</dbReference>
<dbReference type="InterPro" id="IPR029016">
    <property type="entry name" value="GAF-like_dom_sf"/>
</dbReference>
<dbReference type="Gene3D" id="3.30.450.20">
    <property type="entry name" value="PAS domain"/>
    <property type="match status" value="1"/>
</dbReference>
<dbReference type="eggNOG" id="COG5000">
    <property type="taxonomic scope" value="Bacteria"/>
</dbReference>
<dbReference type="EMBL" id="CP003620">
    <property type="protein sequence ID" value="AFZ12133.1"/>
    <property type="molecule type" value="Genomic_DNA"/>
</dbReference>
<evidence type="ECO:0000256" key="6">
    <source>
        <dbReference type="ARBA" id="ARBA00022777"/>
    </source>
</evidence>
<evidence type="ECO:0000259" key="14">
    <source>
        <dbReference type="PROSITE" id="PS50113"/>
    </source>
</evidence>
<dbReference type="Proteomes" id="UP000010472">
    <property type="component" value="Chromosome"/>
</dbReference>
<feature type="modified residue" description="4-aspartylphosphate" evidence="9">
    <location>
        <position position="881"/>
    </location>
</feature>
<evidence type="ECO:0000259" key="11">
    <source>
        <dbReference type="PROSITE" id="PS50109"/>
    </source>
</evidence>
<comment type="catalytic activity">
    <reaction evidence="1">
        <text>ATP + protein L-histidine = ADP + protein N-phospho-L-histidine.</text>
        <dbReference type="EC" id="2.7.13.3"/>
    </reaction>
</comment>
<gene>
    <name evidence="15" type="ORF">Cri9333_1232</name>
</gene>
<proteinExistence type="inferred from homology"/>
<name>K9VVK4_9CYAN</name>
<dbReference type="OrthoDB" id="5555607at2"/>
<keyword evidence="4 9" id="KW-0597">Phosphoprotein</keyword>
<dbReference type="eggNOG" id="COG2205">
    <property type="taxonomic scope" value="Bacteria"/>
</dbReference>
<accession>K9VVK4</accession>
<dbReference type="NCBIfam" id="TIGR00229">
    <property type="entry name" value="sensory_box"/>
    <property type="match status" value="1"/>
</dbReference>
<dbReference type="FunFam" id="3.30.565.10:FF:000010">
    <property type="entry name" value="Sensor histidine kinase RcsC"/>
    <property type="match status" value="1"/>
</dbReference>
<dbReference type="InterPro" id="IPR000700">
    <property type="entry name" value="PAS-assoc_C"/>
</dbReference>
<dbReference type="InterPro" id="IPR000014">
    <property type="entry name" value="PAS"/>
</dbReference>
<feature type="domain" description="Response regulatory" evidence="12">
    <location>
        <begin position="832"/>
        <end position="950"/>
    </location>
</feature>
<dbReference type="SUPFAM" id="SSF52172">
    <property type="entry name" value="CheY-like"/>
    <property type="match status" value="2"/>
</dbReference>
<evidence type="ECO:0000256" key="4">
    <source>
        <dbReference type="ARBA" id="ARBA00022553"/>
    </source>
</evidence>
<keyword evidence="6 15" id="KW-0418">Kinase</keyword>
<feature type="domain" description="Histidine kinase" evidence="11">
    <location>
        <begin position="582"/>
        <end position="800"/>
    </location>
</feature>
<dbReference type="SMART" id="SM00065">
    <property type="entry name" value="GAF"/>
    <property type="match status" value="1"/>
</dbReference>
<dbReference type="RefSeq" id="WP_015202255.1">
    <property type="nucleotide sequence ID" value="NC_019753.1"/>
</dbReference>
<dbReference type="PROSITE" id="PS50110">
    <property type="entry name" value="RESPONSE_REGULATORY"/>
    <property type="match status" value="2"/>
</dbReference>
<dbReference type="eggNOG" id="COG0784">
    <property type="taxonomic scope" value="Bacteria"/>
</dbReference>
<dbReference type="PROSITE" id="PS50109">
    <property type="entry name" value="HIS_KIN"/>
    <property type="match status" value="1"/>
</dbReference>
<dbReference type="Pfam" id="PF13185">
    <property type="entry name" value="GAF_2"/>
    <property type="match status" value="1"/>
</dbReference>
<evidence type="ECO:0000256" key="5">
    <source>
        <dbReference type="ARBA" id="ARBA00022679"/>
    </source>
</evidence>
<dbReference type="PANTHER" id="PTHR43547">
    <property type="entry name" value="TWO-COMPONENT HISTIDINE KINASE"/>
    <property type="match status" value="1"/>
</dbReference>
<dbReference type="Gene3D" id="3.30.450.40">
    <property type="match status" value="1"/>
</dbReference>
<evidence type="ECO:0000313" key="16">
    <source>
        <dbReference type="Proteomes" id="UP000010472"/>
    </source>
</evidence>
<keyword evidence="10" id="KW-0175">Coiled coil</keyword>
<dbReference type="PATRIC" id="fig|1173022.3.peg.1337"/>
<dbReference type="InterPro" id="IPR003594">
    <property type="entry name" value="HATPase_dom"/>
</dbReference>
<dbReference type="InterPro" id="IPR003661">
    <property type="entry name" value="HisK_dim/P_dom"/>
</dbReference>
<evidence type="ECO:0000256" key="3">
    <source>
        <dbReference type="ARBA" id="ARBA00012438"/>
    </source>
</evidence>
<evidence type="ECO:0000256" key="2">
    <source>
        <dbReference type="ARBA" id="ARBA00006402"/>
    </source>
</evidence>
<dbReference type="SMART" id="SM00388">
    <property type="entry name" value="HisKA"/>
    <property type="match status" value="1"/>
</dbReference>
<comment type="similarity">
    <text evidence="2">In the N-terminal section; belongs to the phytochrome family.</text>
</comment>
<dbReference type="Gene3D" id="3.40.50.2300">
    <property type="match status" value="2"/>
</dbReference>
<evidence type="ECO:0000313" key="15">
    <source>
        <dbReference type="EMBL" id="AFZ12133.1"/>
    </source>
</evidence>
<sequence>MRQQVSDDIEIEEFVVQLRSEINFGQAQQMWSKPIGEGDEEKLQLPTTDEQILPLVLVVEDNPEMNQFISETLATKYRTVSAFNGQEGWEKALALIPDLIISEIMMPHLSGDQLVSEVRKHRELDNTPIVLLTAKADERLRVQLLRSGAQDYLIKPFSSEEMRSRVDNLIAMKKAREVLQQQLDSTNQDVVVLAKEVAIRQRELQNIATELEIRVEQRTIELETANKLLKQEITQRQQAQTELETEKEFLKAVLDNVEAGIVACDAQGVLTIFNRVTREFHGLQESAIPAEEWGEYYKLYKPDRKTLMKKEEIPVWRALQGEHIRNLEMIIVSQHNLARVVLASGQPMVNPEGKKLGAVVVMHDITERKQAEEERAQLIREQMARAEAEASKWRFEFLAQARMELSASLDYETTLAGVAGLAVPILADYCIIDLVDQQGAIQRVEVAHINPAKEELMREMQHRYPPDINSPLGIGRILSTGRSQILTQVDDLQLEAFISDPEYLQLMEQLHPVSAMLVPLTTRGRTIGAISLVSADSGRHYDQTDLTLAEDLAHSIAASVDNAGLYREAQEANRLKDEFLAVLSHELRTPLNSMLGWVTLLRTRKFDEIKTVKALETIERNARSQLRMIEELLDVSRIIRGKLQLNLRQVDLISVVETAVDTLRPSAEAKGIKLETLVDLPLRYVAGDADRLQQIVWNLLSNAIKFTLSNGRVEVRLNCVDERAQIQVSDTGRGIAPEFVPYVFERFRQENSSTTRSHGGLGLGLAIVRHLVELHGGKVSAESAGIDRGATFTVQLPLINTEEITSNNSKNSSSSAALNSKSLKSKTLKGLRILVVDDEADAREVMTNVLEQFGAEVTAKDSVRQALEVLELQSPDILVSDIGMPSEDGYSLISQWRRREGTSGKHLPAVALTAYASEQDRERALAAGFDLHVAKPVNFTDLALAIAKLTKFSSNTIPRND</sequence>
<dbReference type="Gene3D" id="3.30.565.10">
    <property type="entry name" value="Histidine kinase-like ATPase, C-terminal domain"/>
    <property type="match status" value="1"/>
</dbReference>
<dbReference type="PROSITE" id="PS50113">
    <property type="entry name" value="PAC"/>
    <property type="match status" value="1"/>
</dbReference>
<dbReference type="InterPro" id="IPR005467">
    <property type="entry name" value="His_kinase_dom"/>
</dbReference>
<keyword evidence="7" id="KW-0902">Two-component regulatory system</keyword>
<dbReference type="PRINTS" id="PR00344">
    <property type="entry name" value="BCTRLSENSOR"/>
</dbReference>
<keyword evidence="5" id="KW-0808">Transferase</keyword>
<evidence type="ECO:0000259" key="12">
    <source>
        <dbReference type="PROSITE" id="PS50110"/>
    </source>
</evidence>
<feature type="domain" description="PAS" evidence="13">
    <location>
        <begin position="246"/>
        <end position="322"/>
    </location>
</feature>
<dbReference type="CDD" id="cd17580">
    <property type="entry name" value="REC_2_DhkD-like"/>
    <property type="match status" value="1"/>
</dbReference>
<feature type="coiled-coil region" evidence="10">
    <location>
        <begin position="169"/>
        <end position="196"/>
    </location>
</feature>
<dbReference type="SUPFAM" id="SSF47384">
    <property type="entry name" value="Homodimeric domain of signal transducing histidine kinase"/>
    <property type="match status" value="1"/>
</dbReference>
<dbReference type="SUPFAM" id="SSF55781">
    <property type="entry name" value="GAF domain-like"/>
    <property type="match status" value="1"/>
</dbReference>
<dbReference type="STRING" id="1173022.Cri9333_1232"/>
<feature type="domain" description="Response regulatory" evidence="12">
    <location>
        <begin position="55"/>
        <end position="170"/>
    </location>
</feature>
<feature type="domain" description="PAC" evidence="14">
    <location>
        <begin position="325"/>
        <end position="377"/>
    </location>
</feature>
<reference evidence="15 16" key="1">
    <citation type="submission" date="2012-06" db="EMBL/GenBank/DDBJ databases">
        <title>Finished chromosome of genome of Crinalium epipsammum PCC 9333.</title>
        <authorList>
            <consortium name="US DOE Joint Genome Institute"/>
            <person name="Gugger M."/>
            <person name="Coursin T."/>
            <person name="Rippka R."/>
            <person name="Tandeau De Marsac N."/>
            <person name="Huntemann M."/>
            <person name="Wei C.-L."/>
            <person name="Han J."/>
            <person name="Detter J.C."/>
            <person name="Han C."/>
            <person name="Tapia R."/>
            <person name="Davenport K."/>
            <person name="Daligault H."/>
            <person name="Erkkila T."/>
            <person name="Gu W."/>
            <person name="Munk A.C.C."/>
            <person name="Teshima H."/>
            <person name="Xu Y."/>
            <person name="Chain P."/>
            <person name="Chen A."/>
            <person name="Krypides N."/>
            <person name="Mavromatis K."/>
            <person name="Markowitz V."/>
            <person name="Szeto E."/>
            <person name="Ivanova N."/>
            <person name="Mikhailova N."/>
            <person name="Ovchinnikova G."/>
            <person name="Pagani I."/>
            <person name="Pati A."/>
            <person name="Goodwin L."/>
            <person name="Peters L."/>
            <person name="Pitluck S."/>
            <person name="Woyke T."/>
            <person name="Kerfeld C."/>
        </authorList>
    </citation>
    <scope>NUCLEOTIDE SEQUENCE [LARGE SCALE GENOMIC DNA]</scope>
    <source>
        <strain evidence="15 16">PCC 9333</strain>
    </source>
</reference>
<dbReference type="InterPro" id="IPR003018">
    <property type="entry name" value="GAF"/>
</dbReference>
<dbReference type="InterPro" id="IPR013767">
    <property type="entry name" value="PAS_fold"/>
</dbReference>
<dbReference type="InterPro" id="IPR001789">
    <property type="entry name" value="Sig_transdc_resp-reg_receiver"/>
</dbReference>
<dbReference type="eggNOG" id="COG0745">
    <property type="taxonomic scope" value="Bacteria"/>
</dbReference>
<evidence type="ECO:0000256" key="7">
    <source>
        <dbReference type="ARBA" id="ARBA00023012"/>
    </source>
</evidence>
<evidence type="ECO:0000259" key="13">
    <source>
        <dbReference type="PROSITE" id="PS50112"/>
    </source>
</evidence>
<comment type="caution">
    <text evidence="9">Lacks conserved residue(s) required for the propagation of feature annotation.</text>
</comment>
<dbReference type="Pfam" id="PF00512">
    <property type="entry name" value="HisKA"/>
    <property type="match status" value="1"/>
</dbReference>
<feature type="coiled-coil region" evidence="10">
    <location>
        <begin position="362"/>
        <end position="389"/>
    </location>
</feature>
<dbReference type="KEGG" id="cep:Cri9333_1232"/>
<organism evidence="15 16">
    <name type="scientific">Crinalium epipsammum PCC 9333</name>
    <dbReference type="NCBI Taxonomy" id="1173022"/>
    <lineage>
        <taxon>Bacteria</taxon>
        <taxon>Bacillati</taxon>
        <taxon>Cyanobacteriota</taxon>
        <taxon>Cyanophyceae</taxon>
        <taxon>Gomontiellales</taxon>
        <taxon>Gomontiellaceae</taxon>
        <taxon>Crinalium</taxon>
    </lineage>
</organism>
<dbReference type="InterPro" id="IPR036097">
    <property type="entry name" value="HisK_dim/P_sf"/>
</dbReference>
<dbReference type="InterPro" id="IPR004358">
    <property type="entry name" value="Sig_transdc_His_kin-like_C"/>
</dbReference>
<dbReference type="InterPro" id="IPR035965">
    <property type="entry name" value="PAS-like_dom_sf"/>
</dbReference>
<dbReference type="HOGENOM" id="CLU_000445_114_15_3"/>
<dbReference type="SMART" id="SM00387">
    <property type="entry name" value="HATPase_c"/>
    <property type="match status" value="1"/>
</dbReference>
<evidence type="ECO:0000256" key="8">
    <source>
        <dbReference type="ARBA" id="ARBA00074306"/>
    </source>
</evidence>
<dbReference type="GO" id="GO:0000155">
    <property type="term" value="F:phosphorelay sensor kinase activity"/>
    <property type="evidence" value="ECO:0007669"/>
    <property type="project" value="InterPro"/>
</dbReference>
<dbReference type="PANTHER" id="PTHR43547:SF2">
    <property type="entry name" value="HYBRID SIGNAL TRANSDUCTION HISTIDINE KINASE C"/>
    <property type="match status" value="1"/>
</dbReference>
<dbReference type="CDD" id="cd00082">
    <property type="entry name" value="HisKA"/>
    <property type="match status" value="1"/>
</dbReference>
<dbReference type="InterPro" id="IPR036890">
    <property type="entry name" value="HATPase_C_sf"/>
</dbReference>
<evidence type="ECO:0000256" key="10">
    <source>
        <dbReference type="SAM" id="Coils"/>
    </source>
</evidence>
<keyword evidence="16" id="KW-1185">Reference proteome</keyword>
<dbReference type="CDD" id="cd16922">
    <property type="entry name" value="HATPase_EvgS-ArcB-TorS-like"/>
    <property type="match status" value="1"/>
</dbReference>
<dbReference type="InterPro" id="IPR011006">
    <property type="entry name" value="CheY-like_superfamily"/>
</dbReference>
<dbReference type="AlphaFoldDB" id="K9VVK4"/>
<dbReference type="Pfam" id="PF00072">
    <property type="entry name" value="Response_reg"/>
    <property type="match status" value="2"/>
</dbReference>
<dbReference type="PROSITE" id="PS50112">
    <property type="entry name" value="PAS"/>
    <property type="match status" value="1"/>
</dbReference>
<evidence type="ECO:0000256" key="1">
    <source>
        <dbReference type="ARBA" id="ARBA00000085"/>
    </source>
</evidence>